<dbReference type="PANTHER" id="PTHR40032">
    <property type="entry name" value="EXPORTED PROTEIN-RELATED"/>
    <property type="match status" value="1"/>
</dbReference>
<dbReference type="Pfam" id="PF12671">
    <property type="entry name" value="Amidase_6"/>
    <property type="match status" value="1"/>
</dbReference>
<accession>A0A4Y7R9W9</accession>
<dbReference type="AlphaFoldDB" id="A0A4Y7R9W9"/>
<feature type="signal peptide" evidence="1">
    <location>
        <begin position="1"/>
        <end position="25"/>
    </location>
</feature>
<feature type="domain" description="Putative amidase" evidence="2">
    <location>
        <begin position="200"/>
        <end position="371"/>
    </location>
</feature>
<comment type="caution">
    <text evidence="3">The sequence shown here is derived from an EMBL/GenBank/DDBJ whole genome shotgun (WGS) entry which is preliminary data.</text>
</comment>
<evidence type="ECO:0000313" key="3">
    <source>
        <dbReference type="EMBL" id="TEB05744.1"/>
    </source>
</evidence>
<proteinExistence type="predicted"/>
<protein>
    <submittedName>
        <fullName evidence="3">Putative amidase domain protein</fullName>
    </submittedName>
</protein>
<keyword evidence="1" id="KW-0732">Signal</keyword>
<dbReference type="RefSeq" id="WP_190258490.1">
    <property type="nucleotide sequence ID" value="NZ_QFGA01000002.1"/>
</dbReference>
<evidence type="ECO:0000256" key="1">
    <source>
        <dbReference type="SAM" id="SignalP"/>
    </source>
</evidence>
<evidence type="ECO:0000313" key="4">
    <source>
        <dbReference type="Proteomes" id="UP000298324"/>
    </source>
</evidence>
<evidence type="ECO:0000259" key="2">
    <source>
        <dbReference type="Pfam" id="PF12671"/>
    </source>
</evidence>
<dbReference type="EMBL" id="QFGA01000002">
    <property type="protein sequence ID" value="TEB05744.1"/>
    <property type="molecule type" value="Genomic_DNA"/>
</dbReference>
<sequence length="375" mass="41797">MSTCRIAAVLLIIFTVGFVSGTAHANSEYKENQLKNGVREMFEARALAIITGADPAPVLAAYETSETLGLWAQIHERERLDYVQQWAKKRGVHFTEAKSSLSIPWYRMEGNYAELLVNETLQLGYVYPGSPTVNRFGTGSRHWLKLVCRGSKWLILQDFYTDGLGDNFQVPNPTPADGAAVVGQPGKRPAAKNSTPVVFDREGAVRYADKYAGLAWGAGNDNSYNRNYRDFNDRGGDCANFVSQCLGDQDGGKMVMDDLWYYDRQENAGSQSWVRAESFGDWILYSGRGRRLARGTFSELNQPTSKFPGGAVRELAPGDVIGYGETGYSRHLAIVVGTDSQGYPLVNAHNVDRYHCPWDMGYDKTTFFHLYQVND</sequence>
<keyword evidence="4" id="KW-1185">Reference proteome</keyword>
<organism evidence="3 4">
    <name type="scientific">Pelotomaculum schinkii</name>
    <dbReference type="NCBI Taxonomy" id="78350"/>
    <lineage>
        <taxon>Bacteria</taxon>
        <taxon>Bacillati</taxon>
        <taxon>Bacillota</taxon>
        <taxon>Clostridia</taxon>
        <taxon>Eubacteriales</taxon>
        <taxon>Desulfotomaculaceae</taxon>
        <taxon>Pelotomaculum</taxon>
    </lineage>
</organism>
<reference evidence="3 4" key="1">
    <citation type="journal article" date="2018" name="Environ. Microbiol.">
        <title>Novel energy conservation strategies and behaviour of Pelotomaculum schinkii driving syntrophic propionate catabolism.</title>
        <authorList>
            <person name="Hidalgo-Ahumada C.A.P."/>
            <person name="Nobu M.K."/>
            <person name="Narihiro T."/>
            <person name="Tamaki H."/>
            <person name="Liu W.T."/>
            <person name="Kamagata Y."/>
            <person name="Stams A.J.M."/>
            <person name="Imachi H."/>
            <person name="Sousa D.Z."/>
        </authorList>
    </citation>
    <scope>NUCLEOTIDE SEQUENCE [LARGE SCALE GENOMIC DNA]</scope>
    <source>
        <strain evidence="3 4">HH</strain>
    </source>
</reference>
<dbReference type="PANTHER" id="PTHR40032:SF1">
    <property type="entry name" value="EXPORTED PROTEIN"/>
    <property type="match status" value="1"/>
</dbReference>
<dbReference type="Proteomes" id="UP000298324">
    <property type="component" value="Unassembled WGS sequence"/>
</dbReference>
<gene>
    <name evidence="3" type="ORF">Psch_02785</name>
</gene>
<feature type="chain" id="PRO_5021461917" evidence="1">
    <location>
        <begin position="26"/>
        <end position="375"/>
    </location>
</feature>
<name>A0A4Y7R9W9_9FIRM</name>
<dbReference type="InterPro" id="IPR024301">
    <property type="entry name" value="Amidase_6"/>
</dbReference>